<gene>
    <name evidence="1" type="ORF">PROFUN_03825</name>
</gene>
<protein>
    <submittedName>
        <fullName evidence="1">Uncharacterized protein</fullName>
    </submittedName>
</protein>
<accession>A0A2P6NI80</accession>
<evidence type="ECO:0000313" key="2">
    <source>
        <dbReference type="Proteomes" id="UP000241769"/>
    </source>
</evidence>
<dbReference type="EMBL" id="MDYQ01000078">
    <property type="protein sequence ID" value="PRP83670.1"/>
    <property type="molecule type" value="Genomic_DNA"/>
</dbReference>
<sequence length="95" mass="10967">MKVRHDPTQMDVWRLSENARMTEQRRHPSSQCVSTTSCLGARSKLGKWITATITIWISIEHQLSSFQLTEDISTTMKVTKSTLQRVNDLFNEVSR</sequence>
<evidence type="ECO:0000313" key="1">
    <source>
        <dbReference type="EMBL" id="PRP83670.1"/>
    </source>
</evidence>
<organism evidence="1 2">
    <name type="scientific">Planoprotostelium fungivorum</name>
    <dbReference type="NCBI Taxonomy" id="1890364"/>
    <lineage>
        <taxon>Eukaryota</taxon>
        <taxon>Amoebozoa</taxon>
        <taxon>Evosea</taxon>
        <taxon>Variosea</taxon>
        <taxon>Cavosteliida</taxon>
        <taxon>Cavosteliaceae</taxon>
        <taxon>Planoprotostelium</taxon>
    </lineage>
</organism>
<keyword evidence="2" id="KW-1185">Reference proteome</keyword>
<dbReference type="Proteomes" id="UP000241769">
    <property type="component" value="Unassembled WGS sequence"/>
</dbReference>
<dbReference type="AlphaFoldDB" id="A0A2P6NI80"/>
<reference evidence="1 2" key="1">
    <citation type="journal article" date="2018" name="Genome Biol. Evol.">
        <title>Multiple Roots of Fruiting Body Formation in Amoebozoa.</title>
        <authorList>
            <person name="Hillmann F."/>
            <person name="Forbes G."/>
            <person name="Novohradska S."/>
            <person name="Ferling I."/>
            <person name="Riege K."/>
            <person name="Groth M."/>
            <person name="Westermann M."/>
            <person name="Marz M."/>
            <person name="Spaller T."/>
            <person name="Winckler T."/>
            <person name="Schaap P."/>
            <person name="Glockner G."/>
        </authorList>
    </citation>
    <scope>NUCLEOTIDE SEQUENCE [LARGE SCALE GENOMIC DNA]</scope>
    <source>
        <strain evidence="1 2">Jena</strain>
    </source>
</reference>
<proteinExistence type="predicted"/>
<name>A0A2P6NI80_9EUKA</name>
<dbReference type="InParanoid" id="A0A2P6NI80"/>
<comment type="caution">
    <text evidence="1">The sequence shown here is derived from an EMBL/GenBank/DDBJ whole genome shotgun (WGS) entry which is preliminary data.</text>
</comment>